<reference evidence="2 3" key="1">
    <citation type="submission" date="2014-08" db="EMBL/GenBank/DDBJ databases">
        <title>Whole genome shotgun sequence of Sphingomonas paucimobilis NBRC 13935.</title>
        <authorList>
            <person name="Hosoyama A."/>
            <person name="Hashimoto M."/>
            <person name="Hosoyama Y."/>
            <person name="Noguchi M."/>
            <person name="Uohara A."/>
            <person name="Ohji S."/>
            <person name="Katano-Makiyama Y."/>
            <person name="Ichikawa N."/>
            <person name="Kimura A."/>
            <person name="Yamazoe A."/>
            <person name="Fujita N."/>
        </authorList>
    </citation>
    <scope>NUCLEOTIDE SEQUENCE [LARGE SCALE GENOMIC DNA]</scope>
    <source>
        <strain evidence="2 3">NBRC 13935</strain>
    </source>
</reference>
<dbReference type="CDD" id="cd00161">
    <property type="entry name" value="beta-trefoil_Ricin-like"/>
    <property type="match status" value="1"/>
</dbReference>
<proteinExistence type="predicted"/>
<name>A0A0C9MX84_SPHPI</name>
<sequence length="374" mass="40302">MEWESDMRKDLPPQSSRLAIALTACALALTLASCGNDGASDAISVVPGATSALSTPSVGTATAAATNAATPSSGTTAAAPAELELYTVGRLTWSLDTDVSEDIRNRITDAMNWTINHTNTLAGYEGHVSVTYHPGTPTAEAGYRWRIQFGGSIGRRVALHEMAHWLGSGTYGEWGNYMVDGRWRGAITNARIKAFDGPDAVQWGDRIHFWPYGLNYDNEFYETQRNVQLVSSQLGDMGLGDAATQFAGDRRFVNRSSKLLLDGTGTEPVAGSGTGATLTWNVHYADGYVELVSADGRAIDSAGNTNNGDPTVLAPRSQSIAQQWELLTTDDGWFLLRNRQTFKCLDNVGELGAGASIRVWDCGGHPNQQWHLVR</sequence>
<dbReference type="Pfam" id="PF00652">
    <property type="entry name" value="Ricin_B_lectin"/>
    <property type="match status" value="1"/>
</dbReference>
<dbReference type="Proteomes" id="UP000032025">
    <property type="component" value="Unassembled WGS sequence"/>
</dbReference>
<dbReference type="PROSITE" id="PS50231">
    <property type="entry name" value="RICIN_B_LECTIN"/>
    <property type="match status" value="1"/>
</dbReference>
<dbReference type="Gene3D" id="2.80.10.50">
    <property type="match status" value="1"/>
</dbReference>
<dbReference type="AlphaFoldDB" id="A0A0C9MX84"/>
<evidence type="ECO:0000313" key="2">
    <source>
        <dbReference type="EMBL" id="GAN11994.1"/>
    </source>
</evidence>
<organism evidence="2 3">
    <name type="scientific">Sphingomonas paucimobilis NBRC 13935</name>
    <dbReference type="NCBI Taxonomy" id="1219050"/>
    <lineage>
        <taxon>Bacteria</taxon>
        <taxon>Pseudomonadati</taxon>
        <taxon>Pseudomonadota</taxon>
        <taxon>Alphaproteobacteria</taxon>
        <taxon>Sphingomonadales</taxon>
        <taxon>Sphingomonadaceae</taxon>
        <taxon>Sphingomonas</taxon>
    </lineage>
</organism>
<dbReference type="SUPFAM" id="SSF50370">
    <property type="entry name" value="Ricin B-like lectins"/>
    <property type="match status" value="1"/>
</dbReference>
<feature type="domain" description="Ricin B lectin" evidence="1">
    <location>
        <begin position="289"/>
        <end position="371"/>
    </location>
</feature>
<evidence type="ECO:0000313" key="3">
    <source>
        <dbReference type="Proteomes" id="UP000032025"/>
    </source>
</evidence>
<evidence type="ECO:0000259" key="1">
    <source>
        <dbReference type="Pfam" id="PF00652"/>
    </source>
</evidence>
<gene>
    <name evidence="2" type="ORF">SP6_01_00740</name>
</gene>
<dbReference type="InterPro" id="IPR000772">
    <property type="entry name" value="Ricin_B_lectin"/>
</dbReference>
<dbReference type="EMBL" id="BBJS01000001">
    <property type="protein sequence ID" value="GAN11994.1"/>
    <property type="molecule type" value="Genomic_DNA"/>
</dbReference>
<comment type="caution">
    <text evidence="2">The sequence shown here is derived from an EMBL/GenBank/DDBJ whole genome shotgun (WGS) entry which is preliminary data.</text>
</comment>
<dbReference type="SUPFAM" id="SSF55486">
    <property type="entry name" value="Metalloproteases ('zincins'), catalytic domain"/>
    <property type="match status" value="1"/>
</dbReference>
<dbReference type="InterPro" id="IPR035992">
    <property type="entry name" value="Ricin_B-like_lectins"/>
</dbReference>
<accession>A0A0C9MX84</accession>
<keyword evidence="3" id="KW-1185">Reference proteome</keyword>
<protein>
    <submittedName>
        <fullName evidence="2">DNA, contig: SP601</fullName>
    </submittedName>
</protein>